<proteinExistence type="predicted"/>
<dbReference type="GO" id="GO:0050839">
    <property type="term" value="F:cell adhesion molecule binding"/>
    <property type="evidence" value="ECO:0007669"/>
    <property type="project" value="TreeGrafter"/>
</dbReference>
<dbReference type="Gene3D" id="2.60.40.10">
    <property type="entry name" value="Immunoglobulins"/>
    <property type="match status" value="4"/>
</dbReference>
<dbReference type="InterPro" id="IPR003598">
    <property type="entry name" value="Ig_sub2"/>
</dbReference>
<dbReference type="SMART" id="SM00408">
    <property type="entry name" value="IGc2"/>
    <property type="match status" value="4"/>
</dbReference>
<reference evidence="7" key="1">
    <citation type="submission" date="2021-03" db="EMBL/GenBank/DDBJ databases">
        <title>Chromosome level genome of the anhydrobiotic midge Polypedilum vanderplanki.</title>
        <authorList>
            <person name="Yoshida Y."/>
            <person name="Kikawada T."/>
            <person name="Gusev O."/>
        </authorList>
    </citation>
    <scope>NUCLEOTIDE SEQUENCE</scope>
    <source>
        <strain evidence="7">NIAS01</strain>
        <tissue evidence="7">Whole body or cell culture</tissue>
    </source>
</reference>
<dbReference type="InterPro" id="IPR013783">
    <property type="entry name" value="Ig-like_fold"/>
</dbReference>
<protein>
    <recommendedName>
        <fullName evidence="6">Ig-like domain-containing protein</fullName>
    </recommendedName>
</protein>
<evidence type="ECO:0000256" key="3">
    <source>
        <dbReference type="ARBA" id="ARBA00023157"/>
    </source>
</evidence>
<comment type="caution">
    <text evidence="7">The sequence shown here is derived from an EMBL/GenBank/DDBJ whole genome shotgun (WGS) entry which is preliminary data.</text>
</comment>
<dbReference type="PANTHER" id="PTHR11640">
    <property type="entry name" value="NEPHRIN"/>
    <property type="match status" value="1"/>
</dbReference>
<evidence type="ECO:0000313" key="7">
    <source>
        <dbReference type="EMBL" id="KAG5667732.1"/>
    </source>
</evidence>
<dbReference type="Pfam" id="PF00047">
    <property type="entry name" value="ig"/>
    <property type="match status" value="1"/>
</dbReference>
<evidence type="ECO:0000256" key="1">
    <source>
        <dbReference type="ARBA" id="ARBA00004479"/>
    </source>
</evidence>
<evidence type="ECO:0000256" key="4">
    <source>
        <dbReference type="ARBA" id="ARBA00023180"/>
    </source>
</evidence>
<dbReference type="SUPFAM" id="SSF48726">
    <property type="entry name" value="Immunoglobulin"/>
    <property type="match status" value="4"/>
</dbReference>
<dbReference type="InterPro" id="IPR051275">
    <property type="entry name" value="Cell_adhesion_signaling"/>
</dbReference>
<keyword evidence="5" id="KW-0393">Immunoglobulin domain</keyword>
<dbReference type="GO" id="GO:0005911">
    <property type="term" value="C:cell-cell junction"/>
    <property type="evidence" value="ECO:0007669"/>
    <property type="project" value="TreeGrafter"/>
</dbReference>
<dbReference type="Pfam" id="PF13927">
    <property type="entry name" value="Ig_3"/>
    <property type="match status" value="1"/>
</dbReference>
<name>A0A9J6BD14_POLVA</name>
<dbReference type="Proteomes" id="UP001107558">
    <property type="component" value="Chromosome 4"/>
</dbReference>
<dbReference type="InterPro" id="IPR007110">
    <property type="entry name" value="Ig-like_dom"/>
</dbReference>
<dbReference type="InterPro" id="IPR013151">
    <property type="entry name" value="Immunoglobulin_dom"/>
</dbReference>
<dbReference type="AlphaFoldDB" id="A0A9J6BD14"/>
<accession>A0A9J6BD14</accession>
<dbReference type="SMART" id="SM00409">
    <property type="entry name" value="IG"/>
    <property type="match status" value="4"/>
</dbReference>
<keyword evidence="3" id="KW-1015">Disulfide bond</keyword>
<dbReference type="GO" id="GO:0098609">
    <property type="term" value="P:cell-cell adhesion"/>
    <property type="evidence" value="ECO:0007669"/>
    <property type="project" value="TreeGrafter"/>
</dbReference>
<dbReference type="EMBL" id="JADBJN010000004">
    <property type="protein sequence ID" value="KAG5667732.1"/>
    <property type="molecule type" value="Genomic_DNA"/>
</dbReference>
<dbReference type="OrthoDB" id="5982258at2759"/>
<evidence type="ECO:0000259" key="6">
    <source>
        <dbReference type="PROSITE" id="PS50835"/>
    </source>
</evidence>
<evidence type="ECO:0000256" key="2">
    <source>
        <dbReference type="ARBA" id="ARBA00023136"/>
    </source>
</evidence>
<dbReference type="InterPro" id="IPR036179">
    <property type="entry name" value="Ig-like_dom_sf"/>
</dbReference>
<evidence type="ECO:0000256" key="5">
    <source>
        <dbReference type="ARBA" id="ARBA00023319"/>
    </source>
</evidence>
<feature type="domain" description="Ig-like" evidence="6">
    <location>
        <begin position="9"/>
        <end position="107"/>
    </location>
</feature>
<dbReference type="PANTHER" id="PTHR11640:SF31">
    <property type="entry name" value="IRREGULAR CHIASM C-ROUGHEST PROTEIN-RELATED"/>
    <property type="match status" value="1"/>
</dbReference>
<dbReference type="InterPro" id="IPR003599">
    <property type="entry name" value="Ig_sub"/>
</dbReference>
<feature type="domain" description="Ig-like" evidence="6">
    <location>
        <begin position="112"/>
        <end position="215"/>
    </location>
</feature>
<gene>
    <name evidence="7" type="ORF">PVAND_015703</name>
</gene>
<sequence>MSLFSQVLPVITPFSFGEDEFNLDDSTSAMCSVTKGDLPLKIWWTFKSDDQNEFPYNLTTGDGIMITRPSSKISMIAIEALKPRHRGTFTCFVSNIAGLTNHSTYLSINVLPSINPFIFGEDEFNLDDSVSATCTVTKGDLPLKIWWTFKPDNENEYERNLTTGDGIMITRPNAKNSFLSIESVKSRHRGTYSCFASNFATNLADKLVNQTAYLSINVLPQIMPFSFGDEELNLDDAVSAVCTVTKGDLPLKLFWSFKSKNSDKLENLTSGDGIVITRSGQRSISLNIDAIKSHMVGTYQCVASNLGGSMNQSAYLSINVLPVITPFSFGEDEFNLDDSTSTICSITKGDLPLKIWWTFKSDNDNEFAYNLTTGDGIMITRPSSKISMIAIEALKPRHRGTYSCFASNSANVVVNQTAYLSINGSISKFKIFNGNLYKKNFAIFTKIYYLFY</sequence>
<evidence type="ECO:0000313" key="8">
    <source>
        <dbReference type="Proteomes" id="UP001107558"/>
    </source>
</evidence>
<organism evidence="7 8">
    <name type="scientific">Polypedilum vanderplanki</name>
    <name type="common">Sleeping chironomid midge</name>
    <dbReference type="NCBI Taxonomy" id="319348"/>
    <lineage>
        <taxon>Eukaryota</taxon>
        <taxon>Metazoa</taxon>
        <taxon>Ecdysozoa</taxon>
        <taxon>Arthropoda</taxon>
        <taxon>Hexapoda</taxon>
        <taxon>Insecta</taxon>
        <taxon>Pterygota</taxon>
        <taxon>Neoptera</taxon>
        <taxon>Endopterygota</taxon>
        <taxon>Diptera</taxon>
        <taxon>Nematocera</taxon>
        <taxon>Chironomoidea</taxon>
        <taxon>Chironomidae</taxon>
        <taxon>Chironominae</taxon>
        <taxon>Polypedilum</taxon>
        <taxon>Polypedilum</taxon>
    </lineage>
</organism>
<keyword evidence="8" id="KW-1185">Reference proteome</keyword>
<feature type="domain" description="Ig-like" evidence="6">
    <location>
        <begin position="322"/>
        <end position="421"/>
    </location>
</feature>
<keyword evidence="4" id="KW-0325">Glycoprotein</keyword>
<dbReference type="PROSITE" id="PS50835">
    <property type="entry name" value="IG_LIKE"/>
    <property type="match status" value="4"/>
</dbReference>
<dbReference type="GO" id="GO:0005886">
    <property type="term" value="C:plasma membrane"/>
    <property type="evidence" value="ECO:0007669"/>
    <property type="project" value="TreeGrafter"/>
</dbReference>
<comment type="subcellular location">
    <subcellularLocation>
        <location evidence="1">Membrane</location>
        <topology evidence="1">Single-pass type I membrane protein</topology>
    </subcellularLocation>
</comment>
<keyword evidence="2" id="KW-0472">Membrane</keyword>
<feature type="domain" description="Ig-like" evidence="6">
    <location>
        <begin position="220"/>
        <end position="317"/>
    </location>
</feature>